<feature type="region of interest" description="Disordered" evidence="1">
    <location>
        <begin position="158"/>
        <end position="221"/>
    </location>
</feature>
<dbReference type="Proteomes" id="UP000035642">
    <property type="component" value="Unassembled WGS sequence"/>
</dbReference>
<sequence length="221" mass="25068">LSFNHENNRRRNFTLSNRSYFFFACNRTIPFRSYSTESNYDECTDDAAHPVQYSKTFRCLNAPFKDGVQRCEEIYPAQTFAATRFGSTKFKTYKSPDGYYEDESHHPFTMPSNYAYLKLFAFLNTVSGATAMVEKNDTDPDAQRAIEELSEDEKVRLMEDTQGKTASSEILKEDVQGKSAASEIAEEDVQGESGNSEIMEEDAQGEIASNEIVDDNAHSNR</sequence>
<organism evidence="2 3">
    <name type="scientific">Angiostrongylus cantonensis</name>
    <name type="common">Rat lungworm</name>
    <dbReference type="NCBI Taxonomy" id="6313"/>
    <lineage>
        <taxon>Eukaryota</taxon>
        <taxon>Metazoa</taxon>
        <taxon>Ecdysozoa</taxon>
        <taxon>Nematoda</taxon>
        <taxon>Chromadorea</taxon>
        <taxon>Rhabditida</taxon>
        <taxon>Rhabditina</taxon>
        <taxon>Rhabditomorpha</taxon>
        <taxon>Strongyloidea</taxon>
        <taxon>Metastrongylidae</taxon>
        <taxon>Angiostrongylus</taxon>
    </lineage>
</organism>
<keyword evidence="2" id="KW-1185">Reference proteome</keyword>
<dbReference type="WBParaSite" id="ACAC_0001234801-mRNA-1">
    <property type="protein sequence ID" value="ACAC_0001234801-mRNA-1"/>
    <property type="gene ID" value="ACAC_0001234801"/>
</dbReference>
<protein>
    <submittedName>
        <fullName evidence="3">Chitin-binding type-2 domain-containing protein</fullName>
    </submittedName>
</protein>
<evidence type="ECO:0000313" key="2">
    <source>
        <dbReference type="Proteomes" id="UP000035642"/>
    </source>
</evidence>
<proteinExistence type="predicted"/>
<evidence type="ECO:0000256" key="1">
    <source>
        <dbReference type="SAM" id="MobiDB-lite"/>
    </source>
</evidence>
<reference evidence="3" key="2">
    <citation type="submission" date="2017-02" db="UniProtKB">
        <authorList>
            <consortium name="WormBaseParasite"/>
        </authorList>
    </citation>
    <scope>IDENTIFICATION</scope>
</reference>
<reference evidence="2" key="1">
    <citation type="submission" date="2012-09" db="EMBL/GenBank/DDBJ databases">
        <authorList>
            <person name="Martin A.A."/>
        </authorList>
    </citation>
    <scope>NUCLEOTIDE SEQUENCE</scope>
</reference>
<dbReference type="STRING" id="6313.A0A0K0DL94"/>
<evidence type="ECO:0000313" key="3">
    <source>
        <dbReference type="WBParaSite" id="ACAC_0001234801-mRNA-1"/>
    </source>
</evidence>
<name>A0A0K0DL94_ANGCA</name>
<accession>A0A0K0DL94</accession>
<dbReference type="AlphaFoldDB" id="A0A0K0DL94"/>